<reference evidence="4" key="1">
    <citation type="submission" date="2018-04" db="EMBL/GenBank/DDBJ databases">
        <title>WGS assembly of Panicum hallii.</title>
        <authorList>
            <person name="Lovell J."/>
            <person name="Jenkins J."/>
            <person name="Lowry D."/>
            <person name="Mamidi S."/>
            <person name="Sreedasyam A."/>
            <person name="Weng X."/>
            <person name="Barry K."/>
            <person name="Bonette J."/>
            <person name="Campitelli B."/>
            <person name="Daum C."/>
            <person name="Gordon S."/>
            <person name="Gould B."/>
            <person name="Lipzen A."/>
            <person name="Macqueen A."/>
            <person name="Palacio-Mejia J."/>
            <person name="Plott C."/>
            <person name="Shakirov E."/>
            <person name="Shu S."/>
            <person name="Yoshinaga Y."/>
            <person name="Zane M."/>
            <person name="Rokhsar D."/>
            <person name="Grimwood J."/>
            <person name="Schmutz J."/>
            <person name="Juenger T."/>
        </authorList>
    </citation>
    <scope>NUCLEOTIDE SEQUENCE [LARGE SCALE GENOMIC DNA]</scope>
    <source>
        <strain evidence="4">FIL2</strain>
    </source>
</reference>
<evidence type="ECO:0000256" key="1">
    <source>
        <dbReference type="SAM" id="MobiDB-lite"/>
    </source>
</evidence>
<proteinExistence type="predicted"/>
<dbReference type="CDD" id="cd06222">
    <property type="entry name" value="RNase_H_like"/>
    <property type="match status" value="1"/>
</dbReference>
<dbReference type="GO" id="GO:0003676">
    <property type="term" value="F:nucleic acid binding"/>
    <property type="evidence" value="ECO:0007669"/>
    <property type="project" value="InterPro"/>
</dbReference>
<dbReference type="InterPro" id="IPR052929">
    <property type="entry name" value="RNase_H-like_EbsB-rel"/>
</dbReference>
<evidence type="ECO:0008006" key="5">
    <source>
        <dbReference type="Google" id="ProtNLM"/>
    </source>
</evidence>
<sequence length="460" mass="53013">MLGKQGWRLITKPDSLCARVLKGRYYHDTNFMEATRKKHASQTWRAILASRDVLQHGLIKRISDGESTDIWRDRWLPNHFTGKPITPGDSQEIHRVSELMTASGHWNEDLIREIFFPVDAEAILQLPIRTRNGDLLDKRRRQGEGEDRPNTSGSAPIKNQNQLELYQTDPSSDGVWRLIWKLEVPPKVRVFWWRVMHEFLPARQVLCRRHIELIANCEVCGATEESIKHVLMGTVAKEFWHQVKLMTGVKIPILHPVTWARDLLADICSRRDRAIIICGMWALWMMRNKRRHGEQSMTTWQTSSWVRDTAFDLWQIMHPAKDADAVIVERRWRPPLVGWVKCSTDAAYYAADSQGTSACVLRDHNGRFLAGQAKWYDDHCLDACAMEAMACRDALGLAQQCGVQKVHLETDCLELVQLWEKREVQRSAITTRKRSIGTSTLVPVKNEPALTCLNSVRRAR</sequence>
<protein>
    <recommendedName>
        <fullName evidence="5">RNase H type-1 domain-containing protein</fullName>
    </recommendedName>
</protein>
<dbReference type="EMBL" id="CM008047">
    <property type="protein sequence ID" value="PVH64045.1"/>
    <property type="molecule type" value="Genomic_DNA"/>
</dbReference>
<dbReference type="Proteomes" id="UP000243499">
    <property type="component" value="Chromosome 2"/>
</dbReference>
<dbReference type="InterPro" id="IPR026960">
    <property type="entry name" value="RVT-Znf"/>
</dbReference>
<dbReference type="Pfam" id="PF13966">
    <property type="entry name" value="zf-RVT"/>
    <property type="match status" value="1"/>
</dbReference>
<evidence type="ECO:0000313" key="4">
    <source>
        <dbReference type="EMBL" id="PVH64045.1"/>
    </source>
</evidence>
<dbReference type="AlphaFoldDB" id="A0A2T8KPF0"/>
<dbReference type="PANTHER" id="PTHR47074:SF11">
    <property type="entry name" value="REVERSE TRANSCRIPTASE-LIKE PROTEIN"/>
    <property type="match status" value="1"/>
</dbReference>
<dbReference type="InterPro" id="IPR012337">
    <property type="entry name" value="RNaseH-like_sf"/>
</dbReference>
<accession>A0A2T8KPF0</accession>
<dbReference type="InterPro" id="IPR044730">
    <property type="entry name" value="RNase_H-like_dom_plant"/>
</dbReference>
<organism evidence="4">
    <name type="scientific">Panicum hallii</name>
    <dbReference type="NCBI Taxonomy" id="206008"/>
    <lineage>
        <taxon>Eukaryota</taxon>
        <taxon>Viridiplantae</taxon>
        <taxon>Streptophyta</taxon>
        <taxon>Embryophyta</taxon>
        <taxon>Tracheophyta</taxon>
        <taxon>Spermatophyta</taxon>
        <taxon>Magnoliopsida</taxon>
        <taxon>Liliopsida</taxon>
        <taxon>Poales</taxon>
        <taxon>Poaceae</taxon>
        <taxon>PACMAD clade</taxon>
        <taxon>Panicoideae</taxon>
        <taxon>Panicodae</taxon>
        <taxon>Paniceae</taxon>
        <taxon>Panicinae</taxon>
        <taxon>Panicum</taxon>
        <taxon>Panicum sect. Panicum</taxon>
    </lineage>
</organism>
<feature type="domain" description="RNase H type-1" evidence="2">
    <location>
        <begin position="344"/>
        <end position="428"/>
    </location>
</feature>
<dbReference type="SUPFAM" id="SSF53098">
    <property type="entry name" value="Ribonuclease H-like"/>
    <property type="match status" value="1"/>
</dbReference>
<dbReference type="InterPro" id="IPR036397">
    <property type="entry name" value="RNaseH_sf"/>
</dbReference>
<dbReference type="GO" id="GO:0004523">
    <property type="term" value="F:RNA-DNA hybrid ribonuclease activity"/>
    <property type="evidence" value="ECO:0007669"/>
    <property type="project" value="InterPro"/>
</dbReference>
<feature type="compositionally biased region" description="Basic and acidic residues" evidence="1">
    <location>
        <begin position="135"/>
        <end position="149"/>
    </location>
</feature>
<evidence type="ECO:0000259" key="3">
    <source>
        <dbReference type="Pfam" id="PF13966"/>
    </source>
</evidence>
<dbReference type="Gramene" id="PVH64045">
    <property type="protein sequence ID" value="PVH64045"/>
    <property type="gene ID" value="PAHAL_2G173200"/>
</dbReference>
<evidence type="ECO:0000259" key="2">
    <source>
        <dbReference type="Pfam" id="PF13456"/>
    </source>
</evidence>
<dbReference type="PANTHER" id="PTHR47074">
    <property type="entry name" value="BNAC02G40300D PROTEIN"/>
    <property type="match status" value="1"/>
</dbReference>
<name>A0A2T8KPF0_9POAL</name>
<feature type="compositionally biased region" description="Polar residues" evidence="1">
    <location>
        <begin position="150"/>
        <end position="163"/>
    </location>
</feature>
<dbReference type="Gene3D" id="3.30.420.10">
    <property type="entry name" value="Ribonuclease H-like superfamily/Ribonuclease H"/>
    <property type="match status" value="1"/>
</dbReference>
<feature type="domain" description="Reverse transcriptase zinc-binding" evidence="3">
    <location>
        <begin position="171"/>
        <end position="240"/>
    </location>
</feature>
<feature type="region of interest" description="Disordered" evidence="1">
    <location>
        <begin position="135"/>
        <end position="163"/>
    </location>
</feature>
<gene>
    <name evidence="4" type="ORF">PAHAL_2G173200</name>
</gene>
<dbReference type="Pfam" id="PF13456">
    <property type="entry name" value="RVT_3"/>
    <property type="match status" value="1"/>
</dbReference>
<dbReference type="InterPro" id="IPR002156">
    <property type="entry name" value="RNaseH_domain"/>
</dbReference>